<sequence>MRITNLSSRALKILSLTTPPSSSGRSAGFCFAGDGVRMRHSVGRRLFRCAAFLSLSPFCPSVSALNGHAQPRVDTSRASETEQNLKGDDGASGILDLILLRLLTRSRGRQNQ</sequence>
<keyword evidence="2" id="KW-1185">Reference proteome</keyword>
<evidence type="ECO:0000313" key="1">
    <source>
        <dbReference type="EMBL" id="KAH7994171.1"/>
    </source>
</evidence>
<name>A0ACB8EN90_9SAUR</name>
<evidence type="ECO:0000313" key="2">
    <source>
        <dbReference type="Proteomes" id="UP000827872"/>
    </source>
</evidence>
<gene>
    <name evidence="1" type="ORF">K3G42_033380</name>
</gene>
<dbReference type="EMBL" id="CM037616">
    <property type="protein sequence ID" value="KAH7994171.1"/>
    <property type="molecule type" value="Genomic_DNA"/>
</dbReference>
<dbReference type="Proteomes" id="UP000827872">
    <property type="component" value="Linkage Group LG03"/>
</dbReference>
<accession>A0ACB8EN90</accession>
<comment type="caution">
    <text evidence="1">The sequence shown here is derived from an EMBL/GenBank/DDBJ whole genome shotgun (WGS) entry which is preliminary data.</text>
</comment>
<organism evidence="1 2">
    <name type="scientific">Sphaerodactylus townsendi</name>
    <dbReference type="NCBI Taxonomy" id="933632"/>
    <lineage>
        <taxon>Eukaryota</taxon>
        <taxon>Metazoa</taxon>
        <taxon>Chordata</taxon>
        <taxon>Craniata</taxon>
        <taxon>Vertebrata</taxon>
        <taxon>Euteleostomi</taxon>
        <taxon>Lepidosauria</taxon>
        <taxon>Squamata</taxon>
        <taxon>Bifurcata</taxon>
        <taxon>Gekkota</taxon>
        <taxon>Sphaerodactylidae</taxon>
        <taxon>Sphaerodactylus</taxon>
    </lineage>
</organism>
<protein>
    <submittedName>
        <fullName evidence="1">Uncharacterized protein</fullName>
    </submittedName>
</protein>
<reference evidence="1" key="1">
    <citation type="submission" date="2021-08" db="EMBL/GenBank/DDBJ databases">
        <title>The first chromosome-level gecko genome reveals the dynamic sex chromosomes of Neotropical dwarf geckos (Sphaerodactylidae: Sphaerodactylus).</title>
        <authorList>
            <person name="Pinto B.J."/>
            <person name="Keating S.E."/>
            <person name="Gamble T."/>
        </authorList>
    </citation>
    <scope>NUCLEOTIDE SEQUENCE</scope>
    <source>
        <strain evidence="1">TG3544</strain>
    </source>
</reference>
<proteinExistence type="predicted"/>